<dbReference type="PANTHER" id="PTHR30290:SF10">
    <property type="entry name" value="PERIPLASMIC OLIGOPEPTIDE-BINDING PROTEIN-RELATED"/>
    <property type="match status" value="1"/>
</dbReference>
<feature type="domain" description="Solute-binding protein family 5" evidence="6">
    <location>
        <begin position="108"/>
        <end position="469"/>
    </location>
</feature>
<feature type="signal peptide" evidence="5">
    <location>
        <begin position="1"/>
        <end position="25"/>
    </location>
</feature>
<comment type="subcellular location">
    <subcellularLocation>
        <location evidence="1">Cell envelope</location>
    </subcellularLocation>
</comment>
<dbReference type="EMBL" id="FNTL01000004">
    <property type="protein sequence ID" value="SED90633.1"/>
    <property type="molecule type" value="Genomic_DNA"/>
</dbReference>
<dbReference type="PANTHER" id="PTHR30290">
    <property type="entry name" value="PERIPLASMIC BINDING COMPONENT OF ABC TRANSPORTER"/>
    <property type="match status" value="1"/>
</dbReference>
<proteinExistence type="inferred from homology"/>
<dbReference type="Proteomes" id="UP000183407">
    <property type="component" value="Unassembled WGS sequence"/>
</dbReference>
<evidence type="ECO:0000313" key="7">
    <source>
        <dbReference type="EMBL" id="SED90633.1"/>
    </source>
</evidence>
<keyword evidence="3" id="KW-0813">Transport</keyword>
<dbReference type="GO" id="GO:0043190">
    <property type="term" value="C:ATP-binding cassette (ABC) transporter complex"/>
    <property type="evidence" value="ECO:0007669"/>
    <property type="project" value="InterPro"/>
</dbReference>
<reference evidence="8" key="1">
    <citation type="submission" date="2016-10" db="EMBL/GenBank/DDBJ databases">
        <authorList>
            <person name="Varghese N."/>
        </authorList>
    </citation>
    <scope>NUCLEOTIDE SEQUENCE [LARGE SCALE GENOMIC DNA]</scope>
    <source>
        <strain evidence="8">DSM 44719</strain>
    </source>
</reference>
<evidence type="ECO:0000256" key="3">
    <source>
        <dbReference type="ARBA" id="ARBA00022448"/>
    </source>
</evidence>
<dbReference type="InterPro" id="IPR000914">
    <property type="entry name" value="SBP_5_dom"/>
</dbReference>
<evidence type="ECO:0000256" key="2">
    <source>
        <dbReference type="ARBA" id="ARBA00005695"/>
    </source>
</evidence>
<organism evidence="7 8">
    <name type="scientific">Rhodococcus jostii</name>
    <dbReference type="NCBI Taxonomy" id="132919"/>
    <lineage>
        <taxon>Bacteria</taxon>
        <taxon>Bacillati</taxon>
        <taxon>Actinomycetota</taxon>
        <taxon>Actinomycetes</taxon>
        <taxon>Mycobacteriales</taxon>
        <taxon>Nocardiaceae</taxon>
        <taxon>Rhodococcus</taxon>
    </lineage>
</organism>
<gene>
    <name evidence="7" type="ORF">SAMN04490220_5990</name>
</gene>
<evidence type="ECO:0000256" key="5">
    <source>
        <dbReference type="SAM" id="SignalP"/>
    </source>
</evidence>
<dbReference type="PROSITE" id="PS51318">
    <property type="entry name" value="TAT"/>
    <property type="match status" value="1"/>
</dbReference>
<evidence type="ECO:0000256" key="1">
    <source>
        <dbReference type="ARBA" id="ARBA00004196"/>
    </source>
</evidence>
<dbReference type="InterPro" id="IPR030678">
    <property type="entry name" value="Peptide/Ni-bd"/>
</dbReference>
<evidence type="ECO:0000313" key="8">
    <source>
        <dbReference type="Proteomes" id="UP000183407"/>
    </source>
</evidence>
<dbReference type="InterPro" id="IPR006311">
    <property type="entry name" value="TAT_signal"/>
</dbReference>
<protein>
    <submittedName>
        <fullName evidence="7">Peptide/nickel transport system substrate-binding protein</fullName>
    </submittedName>
</protein>
<dbReference type="SUPFAM" id="SSF53850">
    <property type="entry name" value="Periplasmic binding protein-like II"/>
    <property type="match status" value="1"/>
</dbReference>
<dbReference type="OrthoDB" id="9046151at2"/>
<evidence type="ECO:0000259" key="6">
    <source>
        <dbReference type="Pfam" id="PF00496"/>
    </source>
</evidence>
<dbReference type="Gene3D" id="3.40.190.10">
    <property type="entry name" value="Periplasmic binding protein-like II"/>
    <property type="match status" value="1"/>
</dbReference>
<keyword evidence="4 5" id="KW-0732">Signal</keyword>
<dbReference type="Pfam" id="PF00496">
    <property type="entry name" value="SBP_bac_5"/>
    <property type="match status" value="1"/>
</dbReference>
<name>A0A1H5EHI4_RHOJO</name>
<dbReference type="CDD" id="cd08506">
    <property type="entry name" value="PBP2_clavulanate_OppA2"/>
    <property type="match status" value="1"/>
</dbReference>
<dbReference type="PIRSF" id="PIRSF002741">
    <property type="entry name" value="MppA"/>
    <property type="match status" value="1"/>
</dbReference>
<sequence length="555" mass="60696">MSFDAVSRRKFLALGGVGAVALALASCGRTTVPGAQMVGPPSGVPAAPPGPGDVVHGRSGGSVVTAWTAEGNSYDAQLGYDLHSWEAVTSLLYLPLFRFEGQAGGAAPAAAAALPEISEDGTRYVIRLRPDVKFHNGRPVVADDYVYAWRRLLDPATESWASGYFGSIVGSEDYLAGISTALPGVYAQDDLTLIVELSAPDVTFTSLMAQPYAAALPREEVERLGEEFSRTPVGNGPFMITSYDTKNRRSVFVRSPYYPWPGLPFLDEVVYRWGIDPSMQFLQLQNGDVDILGEGLTPTIAERVQGNPELRETYTKFIPVLGAGWAALNVATDKLADPRVRQALNWATDKDQLAKYSRGLQKSWGAIIPEDEPDYQRIVPPYSYDLTRAKALLKDAGVDSLELEFFCNDDDYWKSASLVLQQQWAEINVDLNITTLSNAAFWTALDNGEADVFGRQFYQVQPTGLDILASNFVTGASSNFQGYSNPRVDDLAGRSLASLTREESNAHLARAEALVAEDAPGVFIGSLQFYAMRSPRVQNYQMRAETGTYYDRIWV</sequence>
<dbReference type="GO" id="GO:0042597">
    <property type="term" value="C:periplasmic space"/>
    <property type="evidence" value="ECO:0007669"/>
    <property type="project" value="UniProtKB-ARBA"/>
</dbReference>
<dbReference type="AlphaFoldDB" id="A0A1H5EHI4"/>
<comment type="similarity">
    <text evidence="2">Belongs to the bacterial solute-binding protein 5 family.</text>
</comment>
<dbReference type="InterPro" id="IPR039424">
    <property type="entry name" value="SBP_5"/>
</dbReference>
<dbReference type="GO" id="GO:0030313">
    <property type="term" value="C:cell envelope"/>
    <property type="evidence" value="ECO:0007669"/>
    <property type="project" value="UniProtKB-SubCell"/>
</dbReference>
<evidence type="ECO:0000256" key="4">
    <source>
        <dbReference type="ARBA" id="ARBA00022729"/>
    </source>
</evidence>
<dbReference type="GO" id="GO:0015833">
    <property type="term" value="P:peptide transport"/>
    <property type="evidence" value="ECO:0007669"/>
    <property type="project" value="TreeGrafter"/>
</dbReference>
<dbReference type="GO" id="GO:1904680">
    <property type="term" value="F:peptide transmembrane transporter activity"/>
    <property type="evidence" value="ECO:0007669"/>
    <property type="project" value="TreeGrafter"/>
</dbReference>
<accession>A0A1H5EHI4</accession>
<feature type="chain" id="PRO_5039427000" evidence="5">
    <location>
        <begin position="26"/>
        <end position="555"/>
    </location>
</feature>
<dbReference type="Gene3D" id="3.10.105.10">
    <property type="entry name" value="Dipeptide-binding Protein, Domain 3"/>
    <property type="match status" value="1"/>
</dbReference>